<evidence type="ECO:0000256" key="2">
    <source>
        <dbReference type="ARBA" id="ARBA00004613"/>
    </source>
</evidence>
<evidence type="ECO:0000259" key="9">
    <source>
        <dbReference type="Pfam" id="PF00021"/>
    </source>
</evidence>
<dbReference type="GO" id="GO:0009897">
    <property type="term" value="C:external side of plasma membrane"/>
    <property type="evidence" value="ECO:0007669"/>
    <property type="project" value="Ensembl"/>
</dbReference>
<organism evidence="10 11">
    <name type="scientific">Cavia porcellus</name>
    <name type="common">Guinea pig</name>
    <dbReference type="NCBI Taxonomy" id="10141"/>
    <lineage>
        <taxon>Eukaryota</taxon>
        <taxon>Metazoa</taxon>
        <taxon>Chordata</taxon>
        <taxon>Craniata</taxon>
        <taxon>Vertebrata</taxon>
        <taxon>Euteleostomi</taxon>
        <taxon>Mammalia</taxon>
        <taxon>Eutheria</taxon>
        <taxon>Euarchontoglires</taxon>
        <taxon>Glires</taxon>
        <taxon>Rodentia</taxon>
        <taxon>Hystricomorpha</taxon>
        <taxon>Caviidae</taxon>
        <taxon>Cavia</taxon>
    </lineage>
</organism>
<feature type="domain" description="UPAR/Ly6" evidence="9">
    <location>
        <begin position="50"/>
        <end position="133"/>
    </location>
</feature>
<dbReference type="AlphaFoldDB" id="H0VHQ1"/>
<gene>
    <name evidence="10" type="primary">LY6G5C</name>
</gene>
<dbReference type="InterPro" id="IPR026110">
    <property type="entry name" value="LY6G5C"/>
</dbReference>
<comment type="subcellular location">
    <subcellularLocation>
        <location evidence="2">Secreted</location>
    </subcellularLocation>
</comment>
<dbReference type="Bgee" id="ENSCPOG00000010796">
    <property type="expression patterns" value="Expressed in ovary and 12 other cell types or tissues"/>
</dbReference>
<keyword evidence="6" id="KW-0732">Signal</keyword>
<protein>
    <recommendedName>
        <fullName evidence="4">Lymphocyte antigen 6 complex locus protein G5c</fullName>
    </recommendedName>
</protein>
<dbReference type="Proteomes" id="UP000005447">
    <property type="component" value="Unassembled WGS sequence"/>
</dbReference>
<evidence type="ECO:0000313" key="10">
    <source>
        <dbReference type="Ensembl" id="ENSCPOP00000009693.3"/>
    </source>
</evidence>
<dbReference type="CTD" id="80741"/>
<sequence>MSSEPLSRASGPRSASQALYKMLLTVLVMVNLMVGKLVVPNPQPPPLPKYLRCYRCLFETKELGCLLGSDICLVPEGSSCITVHIRNASGSDIMLSDCRGRERMQDCTHTRPAPVAGFWVFSQCCFVNFCNDPHNRETYLH</sequence>
<proteinExistence type="predicted"/>
<reference evidence="10" key="3">
    <citation type="submission" date="2025-09" db="UniProtKB">
        <authorList>
            <consortium name="Ensembl"/>
        </authorList>
    </citation>
    <scope>IDENTIFICATION</scope>
    <source>
        <strain evidence="10">2N</strain>
    </source>
</reference>
<dbReference type="RefSeq" id="XP_003473803.2">
    <property type="nucleotide sequence ID" value="XM_003473755.4"/>
</dbReference>
<keyword evidence="11" id="KW-1185">Reference proteome</keyword>
<evidence type="ECO:0000313" key="11">
    <source>
        <dbReference type="Proteomes" id="UP000005447"/>
    </source>
</evidence>
<evidence type="ECO:0000256" key="6">
    <source>
        <dbReference type="ARBA" id="ARBA00022729"/>
    </source>
</evidence>
<evidence type="ECO:0000256" key="7">
    <source>
        <dbReference type="ARBA" id="ARBA00023157"/>
    </source>
</evidence>
<comment type="function">
    <text evidence="1">May have a role in hematopoietic cell differentiation.</text>
</comment>
<dbReference type="PANTHER" id="PTHR14909:SF6">
    <property type="entry name" value="LYMPHOCYTE ANTIGEN 6 COMPLEX LOCUS PROTEIN G5C"/>
    <property type="match status" value="1"/>
</dbReference>
<comment type="subunit">
    <text evidence="3">Forms oligomers.</text>
</comment>
<dbReference type="Pfam" id="PF00021">
    <property type="entry name" value="UPAR_LY6"/>
    <property type="match status" value="1"/>
</dbReference>
<accession>H0VHQ1</accession>
<dbReference type="FunCoup" id="H0VHQ1">
    <property type="interactions" value="15"/>
</dbReference>
<dbReference type="HOGENOM" id="CLU_148118_0_0_1"/>
<dbReference type="KEGG" id="cpoc:100731947"/>
<dbReference type="InterPro" id="IPR016054">
    <property type="entry name" value="LY6_UPA_recep-like"/>
</dbReference>
<evidence type="ECO:0000256" key="5">
    <source>
        <dbReference type="ARBA" id="ARBA00022525"/>
    </source>
</evidence>
<keyword evidence="5" id="KW-0964">Secreted</keyword>
<dbReference type="eggNOG" id="ENOG502TD7Y">
    <property type="taxonomic scope" value="Eukaryota"/>
</dbReference>
<name>H0VHQ1_CAVPO</name>
<evidence type="ECO:0000256" key="3">
    <source>
        <dbReference type="ARBA" id="ARBA00011815"/>
    </source>
</evidence>
<dbReference type="EMBL" id="AAKN02021590">
    <property type="status" value="NOT_ANNOTATED_CDS"/>
    <property type="molecule type" value="Genomic_DNA"/>
</dbReference>
<dbReference type="Ensembl" id="ENSCPOT00000010894.3">
    <property type="protein sequence ID" value="ENSCPOP00000009693.3"/>
    <property type="gene ID" value="ENSCPOG00000010796.4"/>
</dbReference>
<dbReference type="GO" id="GO:0032991">
    <property type="term" value="C:protein-containing complex"/>
    <property type="evidence" value="ECO:0007669"/>
    <property type="project" value="Ensembl"/>
</dbReference>
<keyword evidence="7" id="KW-1015">Disulfide bond</keyword>
<dbReference type="GeneID" id="100731947"/>
<dbReference type="GeneTree" id="ENSGT00390000011513"/>
<dbReference type="OrthoDB" id="9449163at2759"/>
<reference evidence="10" key="2">
    <citation type="submission" date="2025-08" db="UniProtKB">
        <authorList>
            <consortium name="Ensembl"/>
        </authorList>
    </citation>
    <scope>IDENTIFICATION</scope>
    <source>
        <strain evidence="10">2N</strain>
    </source>
</reference>
<dbReference type="CDD" id="cd23545">
    <property type="entry name" value="TFP_LU_ECD_Ly6G5c"/>
    <property type="match status" value="1"/>
</dbReference>
<evidence type="ECO:0000256" key="1">
    <source>
        <dbReference type="ARBA" id="ARBA00002009"/>
    </source>
</evidence>
<dbReference type="STRING" id="10141.ENSCPOP00000009693"/>
<evidence type="ECO:0000256" key="4">
    <source>
        <dbReference type="ARBA" id="ARBA00015330"/>
    </source>
</evidence>
<dbReference type="OMA" id="FLDFCNN"/>
<evidence type="ECO:0000256" key="8">
    <source>
        <dbReference type="ARBA" id="ARBA00023180"/>
    </source>
</evidence>
<reference evidence="11" key="1">
    <citation type="journal article" date="2011" name="Nature">
        <title>A high-resolution map of human evolutionary constraint using 29 mammals.</title>
        <authorList>
            <person name="Lindblad-Toh K."/>
            <person name="Garber M."/>
            <person name="Zuk O."/>
            <person name="Lin M.F."/>
            <person name="Parker B.J."/>
            <person name="Washietl S."/>
            <person name="Kheradpour P."/>
            <person name="Ernst J."/>
            <person name="Jordan G."/>
            <person name="Mauceli E."/>
            <person name="Ward L.D."/>
            <person name="Lowe C.B."/>
            <person name="Holloway A.K."/>
            <person name="Clamp M."/>
            <person name="Gnerre S."/>
            <person name="Alfoldi J."/>
            <person name="Beal K."/>
            <person name="Chang J."/>
            <person name="Clawson H."/>
            <person name="Cuff J."/>
            <person name="Di Palma F."/>
            <person name="Fitzgerald S."/>
            <person name="Flicek P."/>
            <person name="Guttman M."/>
            <person name="Hubisz M.J."/>
            <person name="Jaffe D.B."/>
            <person name="Jungreis I."/>
            <person name="Kent W.J."/>
            <person name="Kostka D."/>
            <person name="Lara M."/>
            <person name="Martins A.L."/>
            <person name="Massingham T."/>
            <person name="Moltke I."/>
            <person name="Raney B.J."/>
            <person name="Rasmussen M.D."/>
            <person name="Robinson J."/>
            <person name="Stark A."/>
            <person name="Vilella A.J."/>
            <person name="Wen J."/>
            <person name="Xie X."/>
            <person name="Zody M.C."/>
            <person name="Baldwin J."/>
            <person name="Bloom T."/>
            <person name="Chin C.W."/>
            <person name="Heiman D."/>
            <person name="Nicol R."/>
            <person name="Nusbaum C."/>
            <person name="Young S."/>
            <person name="Wilkinson J."/>
            <person name="Worley K.C."/>
            <person name="Kovar C.L."/>
            <person name="Muzny D.M."/>
            <person name="Gibbs R.A."/>
            <person name="Cree A."/>
            <person name="Dihn H.H."/>
            <person name="Fowler G."/>
            <person name="Jhangiani S."/>
            <person name="Joshi V."/>
            <person name="Lee S."/>
            <person name="Lewis L.R."/>
            <person name="Nazareth L.V."/>
            <person name="Okwuonu G."/>
            <person name="Santibanez J."/>
            <person name="Warren W.C."/>
            <person name="Mardis E.R."/>
            <person name="Weinstock G.M."/>
            <person name="Wilson R.K."/>
            <person name="Delehaunty K."/>
            <person name="Dooling D."/>
            <person name="Fronik C."/>
            <person name="Fulton L."/>
            <person name="Fulton B."/>
            <person name="Graves T."/>
            <person name="Minx P."/>
            <person name="Sodergren E."/>
            <person name="Birney E."/>
            <person name="Margulies E.H."/>
            <person name="Herrero J."/>
            <person name="Green E.D."/>
            <person name="Haussler D."/>
            <person name="Siepel A."/>
            <person name="Goldman N."/>
            <person name="Pollard K.S."/>
            <person name="Pedersen J.S."/>
            <person name="Lander E.S."/>
            <person name="Kellis M."/>
        </authorList>
    </citation>
    <scope>NUCLEOTIDE SEQUENCE [LARGE SCALE GENOMIC DNA]</scope>
    <source>
        <strain evidence="11">2N</strain>
    </source>
</reference>
<dbReference type="GO" id="GO:0005576">
    <property type="term" value="C:extracellular region"/>
    <property type="evidence" value="ECO:0007669"/>
    <property type="project" value="UniProtKB-SubCell"/>
</dbReference>
<dbReference type="GO" id="GO:0042802">
    <property type="term" value="F:identical protein binding"/>
    <property type="evidence" value="ECO:0007669"/>
    <property type="project" value="Ensembl"/>
</dbReference>
<dbReference type="VEuPathDB" id="HostDB:ENSCPOG00000010796"/>
<dbReference type="PANTHER" id="PTHR14909">
    <property type="entry name" value="LYMPHOCYTE ANTIGEN 6 COMPLEX LOCUS PROTEIN G5C"/>
    <property type="match status" value="1"/>
</dbReference>
<dbReference type="InParanoid" id="H0VHQ1"/>
<keyword evidence="8" id="KW-0325">Glycoprotein</keyword>